<feature type="compositionally biased region" description="Polar residues" evidence="5">
    <location>
        <begin position="315"/>
        <end position="328"/>
    </location>
</feature>
<sequence>MNPSMILIGTLLLLIASEGGAQDPLVPSGASTGVPTGAPTIIENNNNPSNNMMPTMSSQPSPDIRVPTLAPTRPPSYTIRTTSPTRPFPTSSDSSGCYGNYLDWRYTVSYTFDGAQYFQDVVCDDSRVECWHIGNYGSARDKCCKCKPECEGQCDNPVFNDDFYYRNGEPYESDGYYDDDENHGGLEILELFLALVGALFCCGLLTSALKKNNEIQATRRTMAARRRQQQQQQASNGLSEAEKNHARYELFVTKFYFQTVLPDKSNITVASMRNNSMNGIDKDEERSAGADDESGKTESDNDHDDPSLENKIETETSASEQTLSQRLSSWRKPSGKDECCICLECYAVGETICAPITTQCDHVFHEGCINEWLKTNDKCPLCRVELLND</sequence>
<keyword evidence="3" id="KW-0862">Zinc</keyword>
<evidence type="ECO:0000256" key="1">
    <source>
        <dbReference type="ARBA" id="ARBA00022723"/>
    </source>
</evidence>
<name>A0AAD2FYQ6_9STRA</name>
<dbReference type="InterPro" id="IPR001841">
    <property type="entry name" value="Znf_RING"/>
</dbReference>
<dbReference type="SUPFAM" id="SSF57850">
    <property type="entry name" value="RING/U-box"/>
    <property type="match status" value="1"/>
</dbReference>
<proteinExistence type="predicted"/>
<protein>
    <recommendedName>
        <fullName evidence="7">RING-type domain-containing protein</fullName>
    </recommendedName>
</protein>
<feature type="region of interest" description="Disordered" evidence="5">
    <location>
        <begin position="276"/>
        <end position="334"/>
    </location>
</feature>
<keyword evidence="1" id="KW-0479">Metal-binding</keyword>
<dbReference type="EMBL" id="CAKOGP040001925">
    <property type="protein sequence ID" value="CAJ1956873.1"/>
    <property type="molecule type" value="Genomic_DNA"/>
</dbReference>
<evidence type="ECO:0000256" key="5">
    <source>
        <dbReference type="SAM" id="MobiDB-lite"/>
    </source>
</evidence>
<evidence type="ECO:0000313" key="9">
    <source>
        <dbReference type="Proteomes" id="UP001295423"/>
    </source>
</evidence>
<accession>A0AAD2FYQ6</accession>
<feature type="domain" description="RING-type" evidence="7">
    <location>
        <begin position="339"/>
        <end position="383"/>
    </location>
</feature>
<organism evidence="8 9">
    <name type="scientific">Cylindrotheca closterium</name>
    <dbReference type="NCBI Taxonomy" id="2856"/>
    <lineage>
        <taxon>Eukaryota</taxon>
        <taxon>Sar</taxon>
        <taxon>Stramenopiles</taxon>
        <taxon>Ochrophyta</taxon>
        <taxon>Bacillariophyta</taxon>
        <taxon>Bacillariophyceae</taxon>
        <taxon>Bacillariophycidae</taxon>
        <taxon>Bacillariales</taxon>
        <taxon>Bacillariaceae</taxon>
        <taxon>Cylindrotheca</taxon>
    </lineage>
</organism>
<feature type="compositionally biased region" description="Basic and acidic residues" evidence="5">
    <location>
        <begin position="280"/>
        <end position="314"/>
    </location>
</feature>
<dbReference type="PANTHER" id="PTHR14155:SF610">
    <property type="entry name" value="OS01G0755700 PROTEIN"/>
    <property type="match status" value="1"/>
</dbReference>
<evidence type="ECO:0000256" key="2">
    <source>
        <dbReference type="ARBA" id="ARBA00022771"/>
    </source>
</evidence>
<feature type="chain" id="PRO_5042077253" description="RING-type domain-containing protein" evidence="6">
    <location>
        <begin position="22"/>
        <end position="389"/>
    </location>
</feature>
<dbReference type="GO" id="GO:0008270">
    <property type="term" value="F:zinc ion binding"/>
    <property type="evidence" value="ECO:0007669"/>
    <property type="project" value="UniProtKB-KW"/>
</dbReference>
<reference evidence="8" key="1">
    <citation type="submission" date="2023-08" db="EMBL/GenBank/DDBJ databases">
        <authorList>
            <person name="Audoor S."/>
            <person name="Bilcke G."/>
        </authorList>
    </citation>
    <scope>NUCLEOTIDE SEQUENCE</scope>
</reference>
<dbReference type="InterPro" id="IPR013083">
    <property type="entry name" value="Znf_RING/FYVE/PHD"/>
</dbReference>
<feature type="region of interest" description="Disordered" evidence="5">
    <location>
        <begin position="70"/>
        <end position="91"/>
    </location>
</feature>
<keyword evidence="9" id="KW-1185">Reference proteome</keyword>
<evidence type="ECO:0000256" key="6">
    <source>
        <dbReference type="SAM" id="SignalP"/>
    </source>
</evidence>
<keyword evidence="6" id="KW-0732">Signal</keyword>
<evidence type="ECO:0000313" key="8">
    <source>
        <dbReference type="EMBL" id="CAJ1956873.1"/>
    </source>
</evidence>
<dbReference type="SMART" id="SM00184">
    <property type="entry name" value="RING"/>
    <property type="match status" value="1"/>
</dbReference>
<dbReference type="Gene3D" id="3.30.40.10">
    <property type="entry name" value="Zinc/RING finger domain, C3HC4 (zinc finger)"/>
    <property type="match status" value="1"/>
</dbReference>
<dbReference type="Pfam" id="PF13639">
    <property type="entry name" value="zf-RING_2"/>
    <property type="match status" value="1"/>
</dbReference>
<feature type="region of interest" description="Disordered" evidence="5">
    <location>
        <begin position="220"/>
        <end position="241"/>
    </location>
</feature>
<dbReference type="InterPro" id="IPR053238">
    <property type="entry name" value="RING-H2_zinc_finger"/>
</dbReference>
<evidence type="ECO:0000256" key="4">
    <source>
        <dbReference type="PROSITE-ProRule" id="PRU00175"/>
    </source>
</evidence>
<dbReference type="PROSITE" id="PS50089">
    <property type="entry name" value="ZF_RING_2"/>
    <property type="match status" value="1"/>
</dbReference>
<feature type="signal peptide" evidence="6">
    <location>
        <begin position="1"/>
        <end position="21"/>
    </location>
</feature>
<dbReference type="Proteomes" id="UP001295423">
    <property type="component" value="Unassembled WGS sequence"/>
</dbReference>
<dbReference type="PANTHER" id="PTHR14155">
    <property type="entry name" value="RING FINGER DOMAIN-CONTAINING"/>
    <property type="match status" value="1"/>
</dbReference>
<dbReference type="AlphaFoldDB" id="A0AAD2FYQ6"/>
<comment type="caution">
    <text evidence="8">The sequence shown here is derived from an EMBL/GenBank/DDBJ whole genome shotgun (WGS) entry which is preliminary data.</text>
</comment>
<evidence type="ECO:0000259" key="7">
    <source>
        <dbReference type="PROSITE" id="PS50089"/>
    </source>
</evidence>
<evidence type="ECO:0000256" key="3">
    <source>
        <dbReference type="ARBA" id="ARBA00022833"/>
    </source>
</evidence>
<gene>
    <name evidence="8" type="ORF">CYCCA115_LOCUS16438</name>
</gene>
<keyword evidence="2 4" id="KW-0863">Zinc-finger</keyword>
<feature type="compositionally biased region" description="Low complexity" evidence="5">
    <location>
        <begin position="78"/>
        <end position="91"/>
    </location>
</feature>